<sequence length="286" mass="29368">MEVDRPSGSSRAERPVPPDARASPAGSLTGGLLERLRRRDRRSFVADSLGGRIGAVEFAGTVERAASGLGRRGIRPDDTVGILAPVGTARLTAVYAAMAAGGVALPLELASDLETLIDVLVETDTRLIVVTAALADVALELAERSRVRQVVAFGGAPETTPFDELLLPSPGGAAPVPPRGRSGSGVLSYAPCSGRGVRTALHSHADLLGRFHRLGDELGVTGSDVVAVENGMAESDRAALAAVALWNGASVVAVALDDEEGGRRVLAGFGATVRGRPVPRRIGVPA</sequence>
<evidence type="ECO:0000259" key="2">
    <source>
        <dbReference type="Pfam" id="PF00501"/>
    </source>
</evidence>
<organism evidence="3 4">
    <name type="scientific">Spinactinospora alkalitolerans</name>
    <dbReference type="NCBI Taxonomy" id="687207"/>
    <lineage>
        <taxon>Bacteria</taxon>
        <taxon>Bacillati</taxon>
        <taxon>Actinomycetota</taxon>
        <taxon>Actinomycetes</taxon>
        <taxon>Streptosporangiales</taxon>
        <taxon>Nocardiopsidaceae</taxon>
        <taxon>Spinactinospora</taxon>
    </lineage>
</organism>
<dbReference type="SUPFAM" id="SSF56801">
    <property type="entry name" value="Acetyl-CoA synthetase-like"/>
    <property type="match status" value="1"/>
</dbReference>
<dbReference type="RefSeq" id="WP_179642256.1">
    <property type="nucleotide sequence ID" value="NZ_BAAAYY010000024.1"/>
</dbReference>
<reference evidence="3 4" key="1">
    <citation type="submission" date="2020-07" db="EMBL/GenBank/DDBJ databases">
        <title>Sequencing the genomes of 1000 actinobacteria strains.</title>
        <authorList>
            <person name="Klenk H.-P."/>
        </authorList>
    </citation>
    <scope>NUCLEOTIDE SEQUENCE [LARGE SCALE GENOMIC DNA]</scope>
    <source>
        <strain evidence="3 4">CXB654</strain>
    </source>
</reference>
<evidence type="ECO:0000313" key="4">
    <source>
        <dbReference type="Proteomes" id="UP000589036"/>
    </source>
</evidence>
<dbReference type="InterPro" id="IPR000873">
    <property type="entry name" value="AMP-dep_synth/lig_dom"/>
</dbReference>
<dbReference type="AlphaFoldDB" id="A0A852TS34"/>
<keyword evidence="4" id="KW-1185">Reference proteome</keyword>
<keyword evidence="3" id="KW-0436">Ligase</keyword>
<proteinExistence type="predicted"/>
<feature type="region of interest" description="Disordered" evidence="1">
    <location>
        <begin position="1"/>
        <end position="28"/>
    </location>
</feature>
<dbReference type="GO" id="GO:0016874">
    <property type="term" value="F:ligase activity"/>
    <property type="evidence" value="ECO:0007669"/>
    <property type="project" value="UniProtKB-KW"/>
</dbReference>
<comment type="caution">
    <text evidence="3">The sequence shown here is derived from an EMBL/GenBank/DDBJ whole genome shotgun (WGS) entry which is preliminary data.</text>
</comment>
<dbReference type="Gene3D" id="3.40.50.12780">
    <property type="entry name" value="N-terminal domain of ligase-like"/>
    <property type="match status" value="1"/>
</dbReference>
<dbReference type="Proteomes" id="UP000589036">
    <property type="component" value="Unassembled WGS sequence"/>
</dbReference>
<feature type="domain" description="AMP-dependent synthetase/ligase" evidence="2">
    <location>
        <begin position="40"/>
        <end position="159"/>
    </location>
</feature>
<dbReference type="EMBL" id="JACCCC010000001">
    <property type="protein sequence ID" value="NYE46097.1"/>
    <property type="molecule type" value="Genomic_DNA"/>
</dbReference>
<dbReference type="Pfam" id="PF00501">
    <property type="entry name" value="AMP-binding"/>
    <property type="match status" value="1"/>
</dbReference>
<evidence type="ECO:0000256" key="1">
    <source>
        <dbReference type="SAM" id="MobiDB-lite"/>
    </source>
</evidence>
<name>A0A852TS34_9ACTN</name>
<dbReference type="InterPro" id="IPR042099">
    <property type="entry name" value="ANL_N_sf"/>
</dbReference>
<gene>
    <name evidence="3" type="ORF">HDA32_001217</name>
</gene>
<evidence type="ECO:0000313" key="3">
    <source>
        <dbReference type="EMBL" id="NYE46097.1"/>
    </source>
</evidence>
<accession>A0A852TS34</accession>
<protein>
    <submittedName>
        <fullName evidence="3">Acyl-CoA synthetase (AMP-forming)/AMP-acid ligase II</fullName>
    </submittedName>
</protein>